<dbReference type="InterPro" id="IPR002933">
    <property type="entry name" value="Peptidase_M20"/>
</dbReference>
<evidence type="ECO:0000259" key="4">
    <source>
        <dbReference type="Pfam" id="PF07687"/>
    </source>
</evidence>
<evidence type="ECO:0000313" key="6">
    <source>
        <dbReference type="Proteomes" id="UP000325672"/>
    </source>
</evidence>
<evidence type="ECO:0000313" key="5">
    <source>
        <dbReference type="EMBL" id="KAE8142595.1"/>
    </source>
</evidence>
<dbReference type="AlphaFoldDB" id="A0A5N6T8B7"/>
<feature type="domain" description="Peptidase M20 dimerisation" evidence="4">
    <location>
        <begin position="620"/>
        <end position="722"/>
    </location>
</feature>
<dbReference type="Gene3D" id="3.30.70.360">
    <property type="match status" value="1"/>
</dbReference>
<dbReference type="OrthoDB" id="10059875at2759"/>
<keyword evidence="6" id="KW-1185">Reference proteome</keyword>
<dbReference type="InterPro" id="IPR011650">
    <property type="entry name" value="Peptidase_M20_dimer"/>
</dbReference>
<gene>
    <name evidence="5" type="ORF">BDV38DRAFT_267809</name>
</gene>
<evidence type="ECO:0000259" key="3">
    <source>
        <dbReference type="Pfam" id="PF00291"/>
    </source>
</evidence>
<sequence>MHFTKRTGCALFANSAKQFSTTSRRQLSGLKINHNRLWETLHETCEWGAAHRYGKNSTDTGMARLTLTDADASVRRWLDDEVRKLGCTLHVDQMGNLFARQKGRLNSSAPMIAMGSHLDTQPRGGRYDGILGVMAALEVLRTMKENGYQTNHDVGLVNWTNEEGARFPKSMCSSGEAPITLIAATEGNHGRAVAFIARLLDSKADIFVPRSMGDSTQQLIGSEGARVIVVQGDYDQAVRDAADAAQALDGGILVQDTAFDGYEDIPSWIVEGYSTMMMEVDEQIAKEGLQCNFVVTPVGVGSLAHAVARHYKSRDAPISVVAAEPDSAPCLHSSLGSGKPVAVQTSSTIMDGMNCGTVSTTAWSDLQRLVDACVTISSHECHAAVEYLATKSIKAGPCGAASLATLKRLAATKEAQTLLNKDSVVVLLSTEGPRPYPIPKEVSAEDSVGLTQILTTINSSNPSLSLADGAGENQIANYLAAWFAHRGIEHHWIETVPGRPSIVGVLRGSGGGKSLMFNGHIDTVSLSSYENDPLSGTLGEKDGRQVVFGRGCLDMKGGLAAALAAVSAAKASGNNLRGDVIVAAVSDEEDASQGTRDLLAAGWRADAAVIPEPTMGQVVTAHKGFLWVEIDILGVAAHGSNPAAGQDAILYAGWFLRALEQYQQQLPVDDVLGPASFHCGLIQGGEEPSSYPAKCTITVEFRTIPCQTQESILGDLNDLLEGIVRENPKFQYSEPRATMFRPTQKLAIDHPFVERALACATSVLGNTPQVSSAPFWCDAALLSEVGIPSIVYGPSGEGLHSKEEWVEVESLKQHENVFRRLIEDFCQ</sequence>
<reference evidence="5 6" key="1">
    <citation type="submission" date="2019-04" db="EMBL/GenBank/DDBJ databases">
        <title>Friends and foes A comparative genomics study of 23 Aspergillus species from section Flavi.</title>
        <authorList>
            <consortium name="DOE Joint Genome Institute"/>
            <person name="Kjaerbolling I."/>
            <person name="Vesth T."/>
            <person name="Frisvad J.C."/>
            <person name="Nybo J.L."/>
            <person name="Theobald S."/>
            <person name="Kildgaard S."/>
            <person name="Isbrandt T."/>
            <person name="Kuo A."/>
            <person name="Sato A."/>
            <person name="Lyhne E.K."/>
            <person name="Kogle M.E."/>
            <person name="Wiebenga A."/>
            <person name="Kun R.S."/>
            <person name="Lubbers R.J."/>
            <person name="Makela M.R."/>
            <person name="Barry K."/>
            <person name="Chovatia M."/>
            <person name="Clum A."/>
            <person name="Daum C."/>
            <person name="Haridas S."/>
            <person name="He G."/>
            <person name="LaButti K."/>
            <person name="Lipzen A."/>
            <person name="Mondo S."/>
            <person name="Riley R."/>
            <person name="Salamov A."/>
            <person name="Simmons B.A."/>
            <person name="Magnuson J.K."/>
            <person name="Henrissat B."/>
            <person name="Mortensen U.H."/>
            <person name="Larsen T.O."/>
            <person name="Devries R.P."/>
            <person name="Grigoriev I.V."/>
            <person name="Machida M."/>
            <person name="Baker S.E."/>
            <person name="Andersen M.R."/>
        </authorList>
    </citation>
    <scope>NUCLEOTIDE SEQUENCE [LARGE SCALE GENOMIC DNA]</scope>
    <source>
        <strain evidence="5 6">CBS 117625</strain>
    </source>
</reference>
<dbReference type="InterPro" id="IPR036264">
    <property type="entry name" value="Bact_exopeptidase_dim_dom"/>
</dbReference>
<comment type="similarity">
    <text evidence="1">Belongs to the peptidase M20A family.</text>
</comment>
<dbReference type="Pfam" id="PF07687">
    <property type="entry name" value="M20_dimer"/>
    <property type="match status" value="1"/>
</dbReference>
<evidence type="ECO:0008006" key="7">
    <source>
        <dbReference type="Google" id="ProtNLM"/>
    </source>
</evidence>
<accession>A0A5N6T8B7</accession>
<dbReference type="PROSITE" id="PS00758">
    <property type="entry name" value="ARGE_DAPE_CPG2_1"/>
    <property type="match status" value="1"/>
</dbReference>
<evidence type="ECO:0000256" key="2">
    <source>
        <dbReference type="ARBA" id="ARBA00022801"/>
    </source>
</evidence>
<dbReference type="SUPFAM" id="SSF53686">
    <property type="entry name" value="Tryptophan synthase beta subunit-like PLP-dependent enzymes"/>
    <property type="match status" value="1"/>
</dbReference>
<dbReference type="InterPro" id="IPR036052">
    <property type="entry name" value="TrpB-like_PALP_sf"/>
</dbReference>
<dbReference type="EMBL" id="ML743554">
    <property type="protein sequence ID" value="KAE8142595.1"/>
    <property type="molecule type" value="Genomic_DNA"/>
</dbReference>
<dbReference type="PANTHER" id="PTHR42937:SF1">
    <property type="entry name" value="DIAMINOPROPIONATE AMMONIA-LYASE"/>
    <property type="match status" value="1"/>
</dbReference>
<name>A0A5N6T8B7_ASPPS</name>
<keyword evidence="2" id="KW-0378">Hydrolase</keyword>
<protein>
    <recommendedName>
        <fullName evidence="7">Tryptophan synthase beta subunit-like PLP-dependent enzyme</fullName>
    </recommendedName>
</protein>
<dbReference type="Gene3D" id="3.40.50.1100">
    <property type="match status" value="1"/>
</dbReference>
<dbReference type="SUPFAM" id="SSF53187">
    <property type="entry name" value="Zn-dependent exopeptidases"/>
    <property type="match status" value="2"/>
</dbReference>
<dbReference type="SUPFAM" id="SSF55031">
    <property type="entry name" value="Bacterial exopeptidase dimerisation domain"/>
    <property type="match status" value="1"/>
</dbReference>
<organism evidence="5 6">
    <name type="scientific">Aspergillus pseudotamarii</name>
    <dbReference type="NCBI Taxonomy" id="132259"/>
    <lineage>
        <taxon>Eukaryota</taxon>
        <taxon>Fungi</taxon>
        <taxon>Dikarya</taxon>
        <taxon>Ascomycota</taxon>
        <taxon>Pezizomycotina</taxon>
        <taxon>Eurotiomycetes</taxon>
        <taxon>Eurotiomycetidae</taxon>
        <taxon>Eurotiales</taxon>
        <taxon>Aspergillaceae</taxon>
        <taxon>Aspergillus</taxon>
        <taxon>Aspergillus subgen. Circumdati</taxon>
    </lineage>
</organism>
<dbReference type="InterPro" id="IPR001261">
    <property type="entry name" value="ArgE/DapE_CS"/>
</dbReference>
<dbReference type="GeneID" id="43640864"/>
<evidence type="ECO:0000256" key="1">
    <source>
        <dbReference type="ARBA" id="ARBA00006247"/>
    </source>
</evidence>
<dbReference type="Pfam" id="PF01546">
    <property type="entry name" value="Peptidase_M20"/>
    <property type="match status" value="2"/>
</dbReference>
<dbReference type="GO" id="GO:0016787">
    <property type="term" value="F:hydrolase activity"/>
    <property type="evidence" value="ECO:0007669"/>
    <property type="project" value="UniProtKB-KW"/>
</dbReference>
<dbReference type="RefSeq" id="XP_031918658.1">
    <property type="nucleotide sequence ID" value="XM_032056654.1"/>
</dbReference>
<proteinExistence type="inferred from homology"/>
<dbReference type="PANTHER" id="PTHR42937">
    <property type="match status" value="1"/>
</dbReference>
<dbReference type="Pfam" id="PF00291">
    <property type="entry name" value="PALP"/>
    <property type="match status" value="1"/>
</dbReference>
<dbReference type="InterPro" id="IPR001926">
    <property type="entry name" value="TrpB-like_PALP"/>
</dbReference>
<dbReference type="Gene3D" id="3.40.630.10">
    <property type="entry name" value="Zn peptidases"/>
    <property type="match status" value="2"/>
</dbReference>
<dbReference type="Proteomes" id="UP000325672">
    <property type="component" value="Unassembled WGS sequence"/>
</dbReference>
<feature type="domain" description="Tryptophan synthase beta chain-like PALP" evidence="3">
    <location>
        <begin position="176"/>
        <end position="429"/>
    </location>
</feature>